<dbReference type="EMBL" id="BPTT01000001">
    <property type="protein sequence ID" value="GJG33564.1"/>
    <property type="molecule type" value="Genomic_DNA"/>
</dbReference>
<organism evidence="1 2">
    <name type="scientific">Xylanibacter ruminicola</name>
    <name type="common">Prevotella ruminicola</name>
    <dbReference type="NCBI Taxonomy" id="839"/>
    <lineage>
        <taxon>Bacteria</taxon>
        <taxon>Pseudomonadati</taxon>
        <taxon>Bacteroidota</taxon>
        <taxon>Bacteroidia</taxon>
        <taxon>Bacteroidales</taxon>
        <taxon>Prevotellaceae</taxon>
        <taxon>Xylanibacter</taxon>
    </lineage>
</organism>
<dbReference type="AlphaFoldDB" id="A0AA37I2Y5"/>
<accession>A0AA37I2Y5</accession>
<sequence>MLEVKDYSKQELADALYAGNIKPESRMKKLWRDINRCPDLLRDLYRLHYHSGDTGFTAQMVERIKYWLCID</sequence>
<proteinExistence type="predicted"/>
<protein>
    <submittedName>
        <fullName evidence="1">Uncharacterized protein</fullName>
    </submittedName>
</protein>
<dbReference type="Pfam" id="PF14053">
    <property type="entry name" value="DUF4248"/>
    <property type="match status" value="1"/>
</dbReference>
<name>A0AA37I2Y5_XYLRU</name>
<reference evidence="1" key="1">
    <citation type="submission" date="2021-08" db="EMBL/GenBank/DDBJ databases">
        <title>Prevotella lacticifex sp. nov., isolated from rumen of cow.</title>
        <authorList>
            <person name="Shinkai T."/>
            <person name="Ikeyama N."/>
            <person name="Kumagai M."/>
            <person name="Ohmori H."/>
            <person name="Sakamoto M."/>
            <person name="Ohkuma M."/>
            <person name="Mitsumori M."/>
        </authorList>
    </citation>
    <scope>NUCLEOTIDE SEQUENCE</scope>
    <source>
        <strain evidence="1">JCM 8259</strain>
    </source>
</reference>
<dbReference type="RefSeq" id="WP_013065491.1">
    <property type="nucleotide sequence ID" value="NZ_BPTT01000001.1"/>
</dbReference>
<gene>
    <name evidence="1" type="ORF">PRMUPPPA20_16730</name>
</gene>
<evidence type="ECO:0000313" key="2">
    <source>
        <dbReference type="Proteomes" id="UP000887097"/>
    </source>
</evidence>
<dbReference type="GeneID" id="31500705"/>
<evidence type="ECO:0000313" key="1">
    <source>
        <dbReference type="EMBL" id="GJG33564.1"/>
    </source>
</evidence>
<comment type="caution">
    <text evidence="1">The sequence shown here is derived from an EMBL/GenBank/DDBJ whole genome shotgun (WGS) entry which is preliminary data.</text>
</comment>
<dbReference type="InterPro" id="IPR025342">
    <property type="entry name" value="DUF4248"/>
</dbReference>
<dbReference type="Proteomes" id="UP000887097">
    <property type="component" value="Unassembled WGS sequence"/>
</dbReference>